<accession>A0A395JGB2</accession>
<name>A0A395JGB2_9GAMM</name>
<evidence type="ECO:0000313" key="1">
    <source>
        <dbReference type="EMBL" id="RBP48853.1"/>
    </source>
</evidence>
<evidence type="ECO:0008006" key="3">
    <source>
        <dbReference type="Google" id="ProtNLM"/>
    </source>
</evidence>
<dbReference type="InParanoid" id="A0A395JGB2"/>
<comment type="caution">
    <text evidence="1">The sequence shown here is derived from an EMBL/GenBank/DDBJ whole genome shotgun (WGS) entry which is preliminary data.</text>
</comment>
<evidence type="ECO:0000313" key="2">
    <source>
        <dbReference type="Proteomes" id="UP000253083"/>
    </source>
</evidence>
<organism evidence="1 2">
    <name type="scientific">Arenicella xantha</name>
    <dbReference type="NCBI Taxonomy" id="644221"/>
    <lineage>
        <taxon>Bacteria</taxon>
        <taxon>Pseudomonadati</taxon>
        <taxon>Pseudomonadota</taxon>
        <taxon>Gammaproteobacteria</taxon>
        <taxon>Arenicellales</taxon>
        <taxon>Arenicellaceae</taxon>
        <taxon>Arenicella</taxon>
    </lineage>
</organism>
<dbReference type="Pfam" id="PF07209">
    <property type="entry name" value="DUF1415"/>
    <property type="match status" value="1"/>
</dbReference>
<sequence>MTDPVKAVERWLTSIVIDLNLCPFAQREYRSGNVRFKQSNADTEEQVLKDLIVELSLLSRRPDVETTLLILPNALSDFLTFNDFLGFAEHVLAEMKMDGMYQIASFHPDYQFAETEPEDAQNYTNRSPYPILHLLREASLSEAIDRHPDTAKIPEDNIRLMRSLGAPHMQILLAQCGSGEST</sequence>
<proteinExistence type="predicted"/>
<dbReference type="Proteomes" id="UP000253083">
    <property type="component" value="Unassembled WGS sequence"/>
</dbReference>
<dbReference type="AlphaFoldDB" id="A0A395JGB2"/>
<protein>
    <recommendedName>
        <fullName evidence="3">DUF1415 domain-containing protein</fullName>
    </recommendedName>
</protein>
<keyword evidence="2" id="KW-1185">Reference proteome</keyword>
<dbReference type="RefSeq" id="WP_211317030.1">
    <property type="nucleotide sequence ID" value="NZ_QNRT01000005.1"/>
</dbReference>
<gene>
    <name evidence="1" type="ORF">DFR28_105192</name>
</gene>
<dbReference type="InterPro" id="IPR009858">
    <property type="entry name" value="DUF1415"/>
</dbReference>
<dbReference type="EMBL" id="QNRT01000005">
    <property type="protein sequence ID" value="RBP48853.1"/>
    <property type="molecule type" value="Genomic_DNA"/>
</dbReference>
<reference evidence="1 2" key="1">
    <citation type="submission" date="2018-06" db="EMBL/GenBank/DDBJ databases">
        <title>Genomic Encyclopedia of Type Strains, Phase IV (KMG-IV): sequencing the most valuable type-strain genomes for metagenomic binning, comparative biology and taxonomic classification.</title>
        <authorList>
            <person name="Goeker M."/>
        </authorList>
    </citation>
    <scope>NUCLEOTIDE SEQUENCE [LARGE SCALE GENOMIC DNA]</scope>
    <source>
        <strain evidence="1 2">DSM 24032</strain>
    </source>
</reference>